<gene>
    <name evidence="2" type="ORF">Pmani_029605</name>
</gene>
<reference evidence="2" key="1">
    <citation type="submission" date="2023-11" db="EMBL/GenBank/DDBJ databases">
        <title>Genome assemblies of two species of porcelain crab, Petrolisthes cinctipes and Petrolisthes manimaculis (Anomura: Porcellanidae).</title>
        <authorList>
            <person name="Angst P."/>
        </authorList>
    </citation>
    <scope>NUCLEOTIDE SEQUENCE</scope>
    <source>
        <strain evidence="2">PB745_02</strain>
        <tissue evidence="2">Gill</tissue>
    </source>
</reference>
<evidence type="ECO:0000313" key="3">
    <source>
        <dbReference type="Proteomes" id="UP001292094"/>
    </source>
</evidence>
<sequence>MSWWLVVVHGWSDGEGRMVRCSCGGRGGGGGGGVERARRSYGHPEGRGGGGYRSGVVDELKGVVVVVVEVEWGGGVGRVRR</sequence>
<protein>
    <submittedName>
        <fullName evidence="2">Uncharacterized protein</fullName>
    </submittedName>
</protein>
<name>A0AAE1NZN4_9EUCA</name>
<proteinExistence type="predicted"/>
<evidence type="ECO:0000313" key="2">
    <source>
        <dbReference type="EMBL" id="KAK4298012.1"/>
    </source>
</evidence>
<comment type="caution">
    <text evidence="2">The sequence shown here is derived from an EMBL/GenBank/DDBJ whole genome shotgun (WGS) entry which is preliminary data.</text>
</comment>
<feature type="compositionally biased region" description="Basic and acidic residues" evidence="1">
    <location>
        <begin position="35"/>
        <end position="46"/>
    </location>
</feature>
<evidence type="ECO:0000256" key="1">
    <source>
        <dbReference type="SAM" id="MobiDB-lite"/>
    </source>
</evidence>
<accession>A0AAE1NZN4</accession>
<dbReference type="AlphaFoldDB" id="A0AAE1NZN4"/>
<organism evidence="2 3">
    <name type="scientific">Petrolisthes manimaculis</name>
    <dbReference type="NCBI Taxonomy" id="1843537"/>
    <lineage>
        <taxon>Eukaryota</taxon>
        <taxon>Metazoa</taxon>
        <taxon>Ecdysozoa</taxon>
        <taxon>Arthropoda</taxon>
        <taxon>Crustacea</taxon>
        <taxon>Multicrustacea</taxon>
        <taxon>Malacostraca</taxon>
        <taxon>Eumalacostraca</taxon>
        <taxon>Eucarida</taxon>
        <taxon>Decapoda</taxon>
        <taxon>Pleocyemata</taxon>
        <taxon>Anomura</taxon>
        <taxon>Galatheoidea</taxon>
        <taxon>Porcellanidae</taxon>
        <taxon>Petrolisthes</taxon>
    </lineage>
</organism>
<dbReference type="EMBL" id="JAWZYT010003525">
    <property type="protein sequence ID" value="KAK4298012.1"/>
    <property type="molecule type" value="Genomic_DNA"/>
</dbReference>
<keyword evidence="3" id="KW-1185">Reference proteome</keyword>
<dbReference type="Proteomes" id="UP001292094">
    <property type="component" value="Unassembled WGS sequence"/>
</dbReference>
<feature type="region of interest" description="Disordered" evidence="1">
    <location>
        <begin position="26"/>
        <end position="51"/>
    </location>
</feature>